<dbReference type="GO" id="GO:0003677">
    <property type="term" value="F:DNA binding"/>
    <property type="evidence" value="ECO:0007669"/>
    <property type="project" value="UniProtKB-KW"/>
</dbReference>
<accession>A0A1J9Q7U0</accession>
<dbReference type="SMART" id="SM00066">
    <property type="entry name" value="GAL4"/>
    <property type="match status" value="1"/>
</dbReference>
<dbReference type="PROSITE" id="PS50048">
    <property type="entry name" value="ZN2_CY6_FUNGAL_2"/>
    <property type="match status" value="1"/>
</dbReference>
<keyword evidence="2" id="KW-0238">DNA-binding</keyword>
<evidence type="ECO:0000313" key="7">
    <source>
        <dbReference type="EMBL" id="OJD11237.1"/>
    </source>
</evidence>
<feature type="region of interest" description="Disordered" evidence="5">
    <location>
        <begin position="1"/>
        <end position="32"/>
    </location>
</feature>
<dbReference type="Proteomes" id="UP000182235">
    <property type="component" value="Unassembled WGS sequence"/>
</dbReference>
<dbReference type="InterPro" id="IPR001138">
    <property type="entry name" value="Zn2Cys6_DnaBD"/>
</dbReference>
<dbReference type="PANTHER" id="PTHR31069:SF32">
    <property type="entry name" value="ARGININE METABOLISM REGULATION PROTEIN II"/>
    <property type="match status" value="1"/>
</dbReference>
<dbReference type="CDD" id="cd00067">
    <property type="entry name" value="GAL4"/>
    <property type="match status" value="1"/>
</dbReference>
<protein>
    <recommendedName>
        <fullName evidence="6">Zn(2)-C6 fungal-type domain-containing protein</fullName>
    </recommendedName>
</protein>
<evidence type="ECO:0000313" key="8">
    <source>
        <dbReference type="Proteomes" id="UP000182235"/>
    </source>
</evidence>
<feature type="region of interest" description="Disordered" evidence="5">
    <location>
        <begin position="69"/>
        <end position="127"/>
    </location>
</feature>
<dbReference type="SUPFAM" id="SSF57701">
    <property type="entry name" value="Zn2/Cys6 DNA-binding domain"/>
    <property type="match status" value="1"/>
</dbReference>
<proteinExistence type="predicted"/>
<dbReference type="Pfam" id="PF00172">
    <property type="entry name" value="Zn_clus"/>
    <property type="match status" value="1"/>
</dbReference>
<keyword evidence="4" id="KW-0539">Nucleus</keyword>
<dbReference type="GO" id="GO:0008270">
    <property type="term" value="F:zinc ion binding"/>
    <property type="evidence" value="ECO:0007669"/>
    <property type="project" value="InterPro"/>
</dbReference>
<keyword evidence="8" id="KW-1185">Reference proteome</keyword>
<evidence type="ECO:0000256" key="3">
    <source>
        <dbReference type="ARBA" id="ARBA00023163"/>
    </source>
</evidence>
<dbReference type="VEuPathDB" id="FungiDB:AJ78_07952"/>
<sequence length="377" mass="41648">MASCPSVHGPSGARQPTGGSTRQRKRHPRGFTSCSVCRGRHVRCDKAKPACRNCIKRGLHCDGAQNVTPYRFVDPSQAPGSVKRQHKALRRETDPAQENTSAPTQNDGVSSSHPSPYKDPTSPILNSVDLQSGIHTSAQSPAMDIETNPTTGDGKPPCQSTLNDEARDLQPHSFSDDPYLIHEAGWYSDCSDIRGDVCRGDENVPPAFVVFIPDPLQKGLEYLKAHTTHLNGILRAFSENRVDGPLALPYALCLVKVLREQAVQHLFVKKLDATIHSLSTRLRGLLSTPLLYTRRGRISRVSLLFGRRVFHKRLPPLRYWPAAWHLVTVSNFVLDDNSTVTLLLDGSNHYKVPDEMWNGSDPLRFDIVDPAAVFGVG</sequence>
<evidence type="ECO:0000256" key="4">
    <source>
        <dbReference type="ARBA" id="ARBA00023242"/>
    </source>
</evidence>
<dbReference type="PANTHER" id="PTHR31069">
    <property type="entry name" value="OLEATE-ACTIVATED TRANSCRIPTION FACTOR 1-RELATED"/>
    <property type="match status" value="1"/>
</dbReference>
<feature type="region of interest" description="Disordered" evidence="5">
    <location>
        <begin position="140"/>
        <end position="164"/>
    </location>
</feature>
<name>A0A1J9Q7U0_9EURO</name>
<keyword evidence="1" id="KW-0805">Transcription regulation</keyword>
<evidence type="ECO:0000256" key="5">
    <source>
        <dbReference type="SAM" id="MobiDB-lite"/>
    </source>
</evidence>
<evidence type="ECO:0000256" key="1">
    <source>
        <dbReference type="ARBA" id="ARBA00023015"/>
    </source>
</evidence>
<dbReference type="PROSITE" id="PS00463">
    <property type="entry name" value="ZN2_CY6_FUNGAL_1"/>
    <property type="match status" value="1"/>
</dbReference>
<evidence type="ECO:0000256" key="2">
    <source>
        <dbReference type="ARBA" id="ARBA00023125"/>
    </source>
</evidence>
<feature type="domain" description="Zn(2)-C6 fungal-type" evidence="6">
    <location>
        <begin position="33"/>
        <end position="61"/>
    </location>
</feature>
<evidence type="ECO:0000259" key="6">
    <source>
        <dbReference type="PROSITE" id="PS50048"/>
    </source>
</evidence>
<dbReference type="InterPro" id="IPR036864">
    <property type="entry name" value="Zn2-C6_fun-type_DNA-bd_sf"/>
</dbReference>
<feature type="compositionally biased region" description="Polar residues" evidence="5">
    <location>
        <begin position="96"/>
        <end position="114"/>
    </location>
</feature>
<dbReference type="Gene3D" id="4.10.240.10">
    <property type="entry name" value="Zn(2)-C6 fungal-type DNA-binding domain"/>
    <property type="match status" value="1"/>
</dbReference>
<organism evidence="7 8">
    <name type="scientific">Emergomyces pasteurianus Ep9510</name>
    <dbReference type="NCBI Taxonomy" id="1447872"/>
    <lineage>
        <taxon>Eukaryota</taxon>
        <taxon>Fungi</taxon>
        <taxon>Dikarya</taxon>
        <taxon>Ascomycota</taxon>
        <taxon>Pezizomycotina</taxon>
        <taxon>Eurotiomycetes</taxon>
        <taxon>Eurotiomycetidae</taxon>
        <taxon>Onygenales</taxon>
        <taxon>Ajellomycetaceae</taxon>
        <taxon>Emergomyces</taxon>
    </lineage>
</organism>
<keyword evidence="3" id="KW-0804">Transcription</keyword>
<dbReference type="EMBL" id="LGRN01000582">
    <property type="protein sequence ID" value="OJD11237.1"/>
    <property type="molecule type" value="Genomic_DNA"/>
</dbReference>
<comment type="caution">
    <text evidence="7">The sequence shown here is derived from an EMBL/GenBank/DDBJ whole genome shotgun (WGS) entry which is preliminary data.</text>
</comment>
<reference evidence="7 8" key="1">
    <citation type="submission" date="2015-07" db="EMBL/GenBank/DDBJ databases">
        <title>Emmonsia species relationships and genome sequence.</title>
        <authorList>
            <consortium name="The Broad Institute Genomics Platform"/>
            <person name="Cuomo C.A."/>
            <person name="Munoz J.F."/>
            <person name="Imamovic A."/>
            <person name="Priest M.E."/>
            <person name="Young S."/>
            <person name="Clay O.K."/>
            <person name="McEwen J.G."/>
        </authorList>
    </citation>
    <scope>NUCLEOTIDE SEQUENCE [LARGE SCALE GENOMIC DNA]</scope>
    <source>
        <strain evidence="7 8">UAMH 9510</strain>
    </source>
</reference>
<dbReference type="InterPro" id="IPR050675">
    <property type="entry name" value="OAF3"/>
</dbReference>
<dbReference type="OrthoDB" id="4188438at2759"/>
<gene>
    <name evidence="7" type="ORF">AJ78_07952</name>
</gene>
<dbReference type="GO" id="GO:0000981">
    <property type="term" value="F:DNA-binding transcription factor activity, RNA polymerase II-specific"/>
    <property type="evidence" value="ECO:0007669"/>
    <property type="project" value="InterPro"/>
</dbReference>
<dbReference type="AlphaFoldDB" id="A0A1J9Q7U0"/>